<feature type="transmembrane region" description="Helical" evidence="6">
    <location>
        <begin position="77"/>
        <end position="95"/>
    </location>
</feature>
<evidence type="ECO:0000259" key="7">
    <source>
        <dbReference type="PROSITE" id="PS50850"/>
    </source>
</evidence>
<evidence type="ECO:0000256" key="3">
    <source>
        <dbReference type="ARBA" id="ARBA00022692"/>
    </source>
</evidence>
<dbReference type="Proteomes" id="UP000186890">
    <property type="component" value="Unassembled WGS sequence"/>
</dbReference>
<gene>
    <name evidence="8" type="ORF">BU202_01695</name>
</gene>
<feature type="transmembrane region" description="Helical" evidence="6">
    <location>
        <begin position="279"/>
        <end position="300"/>
    </location>
</feature>
<dbReference type="SUPFAM" id="SSF103473">
    <property type="entry name" value="MFS general substrate transporter"/>
    <property type="match status" value="1"/>
</dbReference>
<accession>A0A1Q8E991</accession>
<dbReference type="AlphaFoldDB" id="A0A1Q8E991"/>
<feature type="transmembrane region" description="Helical" evidence="6">
    <location>
        <begin position="165"/>
        <end position="186"/>
    </location>
</feature>
<feature type="transmembrane region" description="Helical" evidence="6">
    <location>
        <begin position="47"/>
        <end position="65"/>
    </location>
</feature>
<organism evidence="8 9">
    <name type="scientific">Streptococcus cuniculi</name>
    <dbReference type="NCBI Taxonomy" id="1432788"/>
    <lineage>
        <taxon>Bacteria</taxon>
        <taxon>Bacillati</taxon>
        <taxon>Bacillota</taxon>
        <taxon>Bacilli</taxon>
        <taxon>Lactobacillales</taxon>
        <taxon>Streptococcaceae</taxon>
        <taxon>Streptococcus</taxon>
    </lineage>
</organism>
<dbReference type="RefSeq" id="WP_075104080.1">
    <property type="nucleotide sequence ID" value="NZ_MSJM01000002.1"/>
</dbReference>
<dbReference type="EMBL" id="MSJM01000002">
    <property type="protein sequence ID" value="OLF48357.1"/>
    <property type="molecule type" value="Genomic_DNA"/>
</dbReference>
<feature type="transmembrane region" description="Helical" evidence="6">
    <location>
        <begin position="306"/>
        <end position="330"/>
    </location>
</feature>
<dbReference type="InterPro" id="IPR036259">
    <property type="entry name" value="MFS_trans_sf"/>
</dbReference>
<protein>
    <submittedName>
        <fullName evidence="8">MFS transporter</fullName>
    </submittedName>
</protein>
<dbReference type="GO" id="GO:0005886">
    <property type="term" value="C:plasma membrane"/>
    <property type="evidence" value="ECO:0007669"/>
    <property type="project" value="UniProtKB-SubCell"/>
</dbReference>
<dbReference type="InterPro" id="IPR050327">
    <property type="entry name" value="Proton-linked_MCT"/>
</dbReference>
<evidence type="ECO:0000256" key="2">
    <source>
        <dbReference type="ARBA" id="ARBA00022448"/>
    </source>
</evidence>
<name>A0A1Q8E991_9STRE</name>
<keyword evidence="3 6" id="KW-0812">Transmembrane</keyword>
<feature type="transmembrane region" description="Helical" evidence="6">
    <location>
        <begin position="371"/>
        <end position="395"/>
    </location>
</feature>
<keyword evidence="5 6" id="KW-0472">Membrane</keyword>
<keyword evidence="9" id="KW-1185">Reference proteome</keyword>
<evidence type="ECO:0000256" key="5">
    <source>
        <dbReference type="ARBA" id="ARBA00023136"/>
    </source>
</evidence>
<dbReference type="PANTHER" id="PTHR11360">
    <property type="entry name" value="MONOCARBOXYLATE TRANSPORTER"/>
    <property type="match status" value="1"/>
</dbReference>
<keyword evidence="4 6" id="KW-1133">Transmembrane helix</keyword>
<evidence type="ECO:0000313" key="9">
    <source>
        <dbReference type="Proteomes" id="UP000186890"/>
    </source>
</evidence>
<dbReference type="OrthoDB" id="182417at2"/>
<evidence type="ECO:0000256" key="4">
    <source>
        <dbReference type="ARBA" id="ARBA00022989"/>
    </source>
</evidence>
<sequence>MPNCHKSWKVLAVLCGLAAAAIGISINTSGVFYSIVSEDLGILRGAFSFHMTIFSLVTAVSALFVPMLINTFPFKRFLSIAVLIAVLGTGLMAVSHQLWQFYFLGALRGFSTGMFSILTITLIINHWFIEKNGLATSVALGFSGIMGAVFSPVFSQLIVHIGWRGAYVAEAALILLLCLPAILYSFTIRPQDEGLKAYGGIQKSEEETVRETSRAIGIHLCGVLLFAIMIGFVSSMTQHLPGYAESIGLSVTLGAGLLSMGMLGNIISKLIIGALSDFLGPLKATLILLVITLIGTILLIQGYSSFLLLVAAFFFGSCYGLGSVSIALVTREIFGDKNYVKIFPIISFAGNVGAALAFSAIGYIYDFTSSYLSALFLLLILLIASTFSLVIAFYVSKKYK</sequence>
<dbReference type="PROSITE" id="PS50850">
    <property type="entry name" value="MFS"/>
    <property type="match status" value="1"/>
</dbReference>
<dbReference type="InterPro" id="IPR020846">
    <property type="entry name" value="MFS_dom"/>
</dbReference>
<feature type="transmembrane region" description="Helical" evidence="6">
    <location>
        <begin position="216"/>
        <end position="235"/>
    </location>
</feature>
<reference evidence="9" key="1">
    <citation type="submission" date="2016-12" db="EMBL/GenBank/DDBJ databases">
        <authorList>
            <person name="Gulvik C.A."/>
        </authorList>
    </citation>
    <scope>NUCLEOTIDE SEQUENCE [LARGE SCALE GENOMIC DNA]</scope>
    <source>
        <strain evidence="9">NED12-00049-6B</strain>
    </source>
</reference>
<feature type="transmembrane region" description="Helical" evidence="6">
    <location>
        <begin position="342"/>
        <end position="365"/>
    </location>
</feature>
<comment type="subcellular location">
    <subcellularLocation>
        <location evidence="1">Cell membrane</location>
        <topology evidence="1">Multi-pass membrane protein</topology>
    </subcellularLocation>
</comment>
<dbReference type="Pfam" id="PF07690">
    <property type="entry name" value="MFS_1"/>
    <property type="match status" value="1"/>
</dbReference>
<comment type="caution">
    <text evidence="8">The sequence shown here is derived from an EMBL/GenBank/DDBJ whole genome shotgun (WGS) entry which is preliminary data.</text>
</comment>
<proteinExistence type="predicted"/>
<feature type="transmembrane region" description="Helical" evidence="6">
    <location>
        <begin position="136"/>
        <end position="159"/>
    </location>
</feature>
<feature type="transmembrane region" description="Helical" evidence="6">
    <location>
        <begin position="101"/>
        <end position="124"/>
    </location>
</feature>
<evidence type="ECO:0000256" key="6">
    <source>
        <dbReference type="SAM" id="Phobius"/>
    </source>
</evidence>
<dbReference type="Gene3D" id="1.20.1250.20">
    <property type="entry name" value="MFS general substrate transporter like domains"/>
    <property type="match status" value="2"/>
</dbReference>
<feature type="transmembrane region" description="Helical" evidence="6">
    <location>
        <begin position="247"/>
        <end position="267"/>
    </location>
</feature>
<feature type="domain" description="Major facilitator superfamily (MFS) profile" evidence="7">
    <location>
        <begin position="11"/>
        <end position="400"/>
    </location>
</feature>
<dbReference type="PANTHER" id="PTHR11360:SF284">
    <property type="entry name" value="EG:103B4.3 PROTEIN-RELATED"/>
    <property type="match status" value="1"/>
</dbReference>
<dbReference type="GO" id="GO:0022857">
    <property type="term" value="F:transmembrane transporter activity"/>
    <property type="evidence" value="ECO:0007669"/>
    <property type="project" value="InterPro"/>
</dbReference>
<evidence type="ECO:0000313" key="8">
    <source>
        <dbReference type="EMBL" id="OLF48357.1"/>
    </source>
</evidence>
<evidence type="ECO:0000256" key="1">
    <source>
        <dbReference type="ARBA" id="ARBA00004651"/>
    </source>
</evidence>
<keyword evidence="2" id="KW-0813">Transport</keyword>
<dbReference type="InterPro" id="IPR011701">
    <property type="entry name" value="MFS"/>
</dbReference>